<comment type="caution">
    <text evidence="3">The sequence shown here is derived from an EMBL/GenBank/DDBJ whole genome shotgun (WGS) entry which is preliminary data.</text>
</comment>
<dbReference type="PROSITE" id="PS51257">
    <property type="entry name" value="PROKAR_LIPOPROTEIN"/>
    <property type="match status" value="1"/>
</dbReference>
<dbReference type="Proteomes" id="UP001560045">
    <property type="component" value="Unassembled WGS sequence"/>
</dbReference>
<feature type="region of interest" description="Disordered" evidence="1">
    <location>
        <begin position="26"/>
        <end position="66"/>
    </location>
</feature>
<proteinExistence type="predicted"/>
<dbReference type="RefSeq" id="WP_369209573.1">
    <property type="nucleotide sequence ID" value="NZ_JBFNXQ010000085.1"/>
</dbReference>
<evidence type="ECO:0000313" key="4">
    <source>
        <dbReference type="Proteomes" id="UP001560045"/>
    </source>
</evidence>
<name>A0ABV3XJJ6_9ACTN</name>
<gene>
    <name evidence="3" type="ORF">ABQ292_20560</name>
</gene>
<reference evidence="3 4" key="1">
    <citation type="submission" date="2024-06" db="EMBL/GenBank/DDBJ databases">
        <title>Draft genome sequence of Geodermatophilus badlandi, a novel member of the Geodermatophilaceae isolated from badland sedimentary rocks in the Red desert, Wyoming, USA.</title>
        <authorList>
            <person name="Ben Tekaya S."/>
            <person name="Nouioui I."/>
            <person name="Flores G.M."/>
            <person name="Shaal M.N."/>
            <person name="Bredoire F."/>
            <person name="Basile F."/>
            <person name="Van Diepen L."/>
            <person name="Ward N.L."/>
        </authorList>
    </citation>
    <scope>NUCLEOTIDE SEQUENCE [LARGE SCALE GENOMIC DNA]</scope>
    <source>
        <strain evidence="3 4">WL48A</strain>
    </source>
</reference>
<sequence length="180" mass="17741">MRSLWSTSRPVLVAAAGALLLTAGSCGGGGEGSDNAEESAEVTSAETSSSAASSTGATSSSAASDDPAVAQFCTQAAEFDELGNQLTAATPEQLPGLLQQAAAAFDSVQPPAEIAGNWQVVGDAVQTFADTANSVDASTPEGQQQLQTAAQEFVTVAGGPDGTAVQQFGQANCEAAAPTS</sequence>
<keyword evidence="4" id="KW-1185">Reference proteome</keyword>
<feature type="chain" id="PRO_5046318714" evidence="2">
    <location>
        <begin position="29"/>
        <end position="180"/>
    </location>
</feature>
<keyword evidence="2" id="KW-0732">Signal</keyword>
<dbReference type="EMBL" id="JBFNXQ010000085">
    <property type="protein sequence ID" value="MEX5720754.1"/>
    <property type="molecule type" value="Genomic_DNA"/>
</dbReference>
<evidence type="ECO:0000313" key="3">
    <source>
        <dbReference type="EMBL" id="MEX5720754.1"/>
    </source>
</evidence>
<organism evidence="3 4">
    <name type="scientific">Geodermatophilus maliterrae</name>
    <dbReference type="NCBI Taxonomy" id="3162531"/>
    <lineage>
        <taxon>Bacteria</taxon>
        <taxon>Bacillati</taxon>
        <taxon>Actinomycetota</taxon>
        <taxon>Actinomycetes</taxon>
        <taxon>Geodermatophilales</taxon>
        <taxon>Geodermatophilaceae</taxon>
        <taxon>Geodermatophilus</taxon>
    </lineage>
</organism>
<protein>
    <submittedName>
        <fullName evidence="3">Uncharacterized protein</fullName>
    </submittedName>
</protein>
<feature type="compositionally biased region" description="Low complexity" evidence="1">
    <location>
        <begin position="41"/>
        <end position="64"/>
    </location>
</feature>
<evidence type="ECO:0000256" key="2">
    <source>
        <dbReference type="SAM" id="SignalP"/>
    </source>
</evidence>
<accession>A0ABV3XJJ6</accession>
<evidence type="ECO:0000256" key="1">
    <source>
        <dbReference type="SAM" id="MobiDB-lite"/>
    </source>
</evidence>
<feature type="signal peptide" evidence="2">
    <location>
        <begin position="1"/>
        <end position="28"/>
    </location>
</feature>